<organism evidence="1 2">
    <name type="scientific">Acetobacter fabarum</name>
    <dbReference type="NCBI Taxonomy" id="483199"/>
    <lineage>
        <taxon>Bacteria</taxon>
        <taxon>Pseudomonadati</taxon>
        <taxon>Pseudomonadota</taxon>
        <taxon>Alphaproteobacteria</taxon>
        <taxon>Acetobacterales</taxon>
        <taxon>Acetobacteraceae</taxon>
        <taxon>Acetobacter</taxon>
    </lineage>
</organism>
<sequence>MAQTSSGIMGFLIRLAWHKKHLPIILSAHKVWYPSLPNSGAATHAGIAGSKLRMPQPARIAHWLGQ</sequence>
<dbReference type="AlphaFoldDB" id="A0A269XXF4"/>
<comment type="caution">
    <text evidence="1">The sequence shown here is derived from an EMBL/GenBank/DDBJ whole genome shotgun (WGS) entry which is preliminary data.</text>
</comment>
<proteinExistence type="predicted"/>
<keyword evidence="2" id="KW-1185">Reference proteome</keyword>
<accession>A0A269XXF4</accession>
<protein>
    <submittedName>
        <fullName evidence="1">Uncharacterized protein</fullName>
    </submittedName>
</protein>
<dbReference type="Proteomes" id="UP000216151">
    <property type="component" value="Unassembled WGS sequence"/>
</dbReference>
<name>A0A269XXF4_9PROT</name>
<reference evidence="1 2" key="1">
    <citation type="submission" date="2017-04" db="EMBL/GenBank/DDBJ databases">
        <title>Kefir bacterial isolates.</title>
        <authorList>
            <person name="Kim Y."/>
            <person name="Blasche S."/>
            <person name="Patil K.R."/>
        </authorList>
    </citation>
    <scope>NUCLEOTIDE SEQUENCE [LARGE SCALE GENOMIC DNA]</scope>
    <source>
        <strain evidence="1 2">KR</strain>
    </source>
</reference>
<dbReference type="EMBL" id="NCXK01000009">
    <property type="protein sequence ID" value="PAK77958.1"/>
    <property type="molecule type" value="Genomic_DNA"/>
</dbReference>
<gene>
    <name evidence="1" type="ORF">B8X00_08185</name>
</gene>
<evidence type="ECO:0000313" key="1">
    <source>
        <dbReference type="EMBL" id="PAK77958.1"/>
    </source>
</evidence>
<evidence type="ECO:0000313" key="2">
    <source>
        <dbReference type="Proteomes" id="UP000216151"/>
    </source>
</evidence>